<name>A0A383CLI1_9ZZZZ</name>
<organism evidence="2">
    <name type="scientific">marine metagenome</name>
    <dbReference type="NCBI Taxonomy" id="408172"/>
    <lineage>
        <taxon>unclassified sequences</taxon>
        <taxon>metagenomes</taxon>
        <taxon>ecological metagenomes</taxon>
    </lineage>
</organism>
<evidence type="ECO:0000259" key="1">
    <source>
        <dbReference type="PROSITE" id="PS50975"/>
    </source>
</evidence>
<dbReference type="GO" id="GO:0046872">
    <property type="term" value="F:metal ion binding"/>
    <property type="evidence" value="ECO:0007669"/>
    <property type="project" value="InterPro"/>
</dbReference>
<gene>
    <name evidence="2" type="ORF">METZ01_LOCUS485848</name>
</gene>
<evidence type="ECO:0000313" key="2">
    <source>
        <dbReference type="EMBL" id="SVE32994.1"/>
    </source>
</evidence>
<dbReference type="Gene3D" id="3.30.1490.20">
    <property type="entry name" value="ATP-grasp fold, A domain"/>
    <property type="match status" value="1"/>
</dbReference>
<dbReference type="GO" id="GO:0005524">
    <property type="term" value="F:ATP binding"/>
    <property type="evidence" value="ECO:0007669"/>
    <property type="project" value="InterPro"/>
</dbReference>
<dbReference type="GO" id="GO:0005737">
    <property type="term" value="C:cytoplasm"/>
    <property type="evidence" value="ECO:0007669"/>
    <property type="project" value="TreeGrafter"/>
</dbReference>
<dbReference type="EMBL" id="UINC01209813">
    <property type="protein sequence ID" value="SVE32994.1"/>
    <property type="molecule type" value="Genomic_DNA"/>
</dbReference>
<accession>A0A383CLI1</accession>
<reference evidence="2" key="1">
    <citation type="submission" date="2018-05" db="EMBL/GenBank/DDBJ databases">
        <authorList>
            <person name="Lanie J.A."/>
            <person name="Ng W.-L."/>
            <person name="Kazmierczak K.M."/>
            <person name="Andrzejewski T.M."/>
            <person name="Davidsen T.M."/>
            <person name="Wayne K.J."/>
            <person name="Tettelin H."/>
            <person name="Glass J.I."/>
            <person name="Rusch D."/>
            <person name="Podicherti R."/>
            <person name="Tsui H.-C.T."/>
            <person name="Winkler M.E."/>
        </authorList>
    </citation>
    <scope>NUCLEOTIDE SEQUENCE</scope>
</reference>
<dbReference type="AlphaFoldDB" id="A0A383CLI1"/>
<sequence length="219" mass="24429">MESTSDKFRTSLILAESGLNQPKTVLIHHQDRALNTFDRMKSKYPIILKTLTGSLGVGVVKIETEEALSATTQLLYKLDPNMGVLLQDFIVADYDVRAHVVAGKFHGAIKRPIVKKDFRSNVALGSKPEALTLTKLEIDHCVQAAKAVDGLWVGVDFIPAKNREKDSPIFIEINSTPGTKGYKKATKENIAKDVLTTFKNRATWLKTKPFTSIYDKEKR</sequence>
<dbReference type="PANTHER" id="PTHR21621">
    <property type="entry name" value="RIBOSOMAL PROTEIN S6 MODIFICATION PROTEIN"/>
    <property type="match status" value="1"/>
</dbReference>
<dbReference type="GO" id="GO:0016879">
    <property type="term" value="F:ligase activity, forming carbon-nitrogen bonds"/>
    <property type="evidence" value="ECO:0007669"/>
    <property type="project" value="TreeGrafter"/>
</dbReference>
<feature type="domain" description="ATP-grasp" evidence="1">
    <location>
        <begin position="11"/>
        <end position="199"/>
    </location>
</feature>
<proteinExistence type="predicted"/>
<dbReference type="PROSITE" id="PS50975">
    <property type="entry name" value="ATP_GRASP"/>
    <property type="match status" value="1"/>
</dbReference>
<dbReference type="InterPro" id="IPR013815">
    <property type="entry name" value="ATP_grasp_subdomain_1"/>
</dbReference>
<dbReference type="Pfam" id="PF08443">
    <property type="entry name" value="RimK"/>
    <property type="match status" value="1"/>
</dbReference>
<dbReference type="Gene3D" id="3.30.470.20">
    <property type="entry name" value="ATP-grasp fold, B domain"/>
    <property type="match status" value="1"/>
</dbReference>
<protein>
    <recommendedName>
        <fullName evidence="1">ATP-grasp domain-containing protein</fullName>
    </recommendedName>
</protein>
<dbReference type="InterPro" id="IPR013651">
    <property type="entry name" value="ATP-grasp_RimK-type"/>
</dbReference>
<dbReference type="SUPFAM" id="SSF56059">
    <property type="entry name" value="Glutathione synthetase ATP-binding domain-like"/>
    <property type="match status" value="1"/>
</dbReference>
<dbReference type="InterPro" id="IPR011761">
    <property type="entry name" value="ATP-grasp"/>
</dbReference>
<dbReference type="PANTHER" id="PTHR21621:SF0">
    <property type="entry name" value="BETA-CITRYLGLUTAMATE SYNTHASE B-RELATED"/>
    <property type="match status" value="1"/>
</dbReference>